<organism evidence="11 12">
    <name type="scientific">Albula goreensis</name>
    <dbReference type="NCBI Taxonomy" id="1534307"/>
    <lineage>
        <taxon>Eukaryota</taxon>
        <taxon>Metazoa</taxon>
        <taxon>Chordata</taxon>
        <taxon>Craniata</taxon>
        <taxon>Vertebrata</taxon>
        <taxon>Euteleostomi</taxon>
        <taxon>Actinopterygii</taxon>
        <taxon>Neopterygii</taxon>
        <taxon>Teleostei</taxon>
        <taxon>Albuliformes</taxon>
        <taxon>Albulidae</taxon>
        <taxon>Albula</taxon>
    </lineage>
</organism>
<dbReference type="PRINTS" id="PR00700">
    <property type="entry name" value="PRTYPHPHTASE"/>
</dbReference>
<proteinExistence type="inferred from homology"/>
<dbReference type="InterPro" id="IPR000242">
    <property type="entry name" value="PTP_cat"/>
</dbReference>
<feature type="compositionally biased region" description="Polar residues" evidence="8">
    <location>
        <begin position="787"/>
        <end position="800"/>
    </location>
</feature>
<accession>A0A8T3D4Z9</accession>
<dbReference type="EC" id="3.1.3.48" evidence="2"/>
<dbReference type="InterPro" id="IPR047170">
    <property type="entry name" value="PTN12/18/22"/>
</dbReference>
<feature type="region of interest" description="Disordered" evidence="8">
    <location>
        <begin position="848"/>
        <end position="936"/>
    </location>
</feature>
<dbReference type="OrthoDB" id="10253954at2759"/>
<dbReference type="PANTHER" id="PTHR45983">
    <property type="entry name" value="TYROSINE PHOSPHATSE N18, PUTATIVE-RELATED"/>
    <property type="match status" value="1"/>
</dbReference>
<evidence type="ECO:0000256" key="7">
    <source>
        <dbReference type="ARBA" id="ARBA00034734"/>
    </source>
</evidence>
<dbReference type="PROSITE" id="PS50055">
    <property type="entry name" value="TYR_PHOSPHATASE_PTP"/>
    <property type="match status" value="1"/>
</dbReference>
<name>A0A8T3D4Z9_9TELE</name>
<dbReference type="SUPFAM" id="SSF52799">
    <property type="entry name" value="(Phosphotyrosine protein) phosphatases II"/>
    <property type="match status" value="1"/>
</dbReference>
<feature type="region of interest" description="Disordered" evidence="8">
    <location>
        <begin position="574"/>
        <end position="606"/>
    </location>
</feature>
<dbReference type="InterPro" id="IPR016130">
    <property type="entry name" value="Tyr_Pase_AS"/>
</dbReference>
<dbReference type="PROSITE" id="PS00383">
    <property type="entry name" value="TYR_PHOSPHATASE_1"/>
    <property type="match status" value="1"/>
</dbReference>
<evidence type="ECO:0000259" key="9">
    <source>
        <dbReference type="PROSITE" id="PS50055"/>
    </source>
</evidence>
<dbReference type="InterPro" id="IPR003595">
    <property type="entry name" value="Tyr_Pase_cat"/>
</dbReference>
<dbReference type="PROSITE" id="PS50056">
    <property type="entry name" value="TYR_PHOSPHATASE_2"/>
    <property type="match status" value="1"/>
</dbReference>
<evidence type="ECO:0000256" key="2">
    <source>
        <dbReference type="ARBA" id="ARBA00013064"/>
    </source>
</evidence>
<evidence type="ECO:0000256" key="4">
    <source>
        <dbReference type="ARBA" id="ARBA00022553"/>
    </source>
</evidence>
<sequence length="936" mass="103690">MDANHQAQVLKGFLARITSKEAESEESDGGFAGEFSRLKRQSTKYRTDKVFPTKAAERQENVKKNRYKDIVPFDHTRVKLSLTISDTDTDYINASFIKGVFKQRAYIATQGPLPHTVLDFWRMIWEYNVQIIVMACREFEMGRKKCERYWPEKKEEPFVCSAFTVHCESMESKGDYLSRVLKVTYRNSSRTVWQLHYINWPDHGVPDSIPPILELLQEMRSYQEHDDIPICIHCSAGCGRTGALCAIDYTWKLLRNQMITENFTIFDLIQDMRTQRPSVVQTKEQYELVYRTIKLLFENYLELMANQSSTAEVPASSSPSPVSSKSDLTASCDILNLDQEEEVRPVSQPRLAVRAELKRMANQVTDGAESPVLPRPAAEADGHNGLVSQSPKRSPKDLLDSLMGRSRPRTQGGRDAQAQPPLLLQPEKQCVYDVRVAQMDEHGPDGPPISTPTQEDTPTQWPSGGQWKAQEEPEMASDSLVACKDTVCLMVEDPYFSSISPRDSQLSEELLAEDSWTDNPCFARPGLALNDQPLVLPQLGALDTTESCASIKTDFMKLDKSADVHAHLADMATPLAPSDEDNPPPLPERTPESFILDNSAEDSSDGERLAVIIPSNTKEALCENGSPPSPVPPLPERTPESFILAMDDSTCNKPTQHLDLKADQPPNVAQHRPLNRSPNIGTSLEWCGTSEPPPLEPKKSWSRSKSLKVRMSMLVSSSISPVPVPVHSELTSTNFAPPPLPAENAFPSITPPLPERTPESFILVTEEAPVDQSSTAGAQPTRRLSQRIGTSSEWAGNSQPKKFLDVMMNRSKSVRSKSSKNDRLSVACPVSADNMAIAPRGNAPVDCSVDSGASVRAGAPGDTQDKSSGKTSQQNMTRTKSLKFLKNMRKPKGNPPQAAVPSGPPPSYSSTPGFRFGFGNRFGKPKGPRHHPETWL</sequence>
<comment type="similarity">
    <text evidence="7">Belongs to the protein-tyrosine phosphatase family. Non-receptor class 4 subfamily.</text>
</comment>
<dbReference type="GO" id="GO:0050868">
    <property type="term" value="P:negative regulation of T cell activation"/>
    <property type="evidence" value="ECO:0007669"/>
    <property type="project" value="TreeGrafter"/>
</dbReference>
<protein>
    <recommendedName>
        <fullName evidence="2">protein-tyrosine-phosphatase</fullName>
        <ecNumber evidence="2">3.1.3.48</ecNumber>
    </recommendedName>
</protein>
<evidence type="ECO:0000313" key="11">
    <source>
        <dbReference type="EMBL" id="KAI1892693.1"/>
    </source>
</evidence>
<dbReference type="Proteomes" id="UP000829720">
    <property type="component" value="Unassembled WGS sequence"/>
</dbReference>
<keyword evidence="3" id="KW-0963">Cytoplasm</keyword>
<evidence type="ECO:0000256" key="8">
    <source>
        <dbReference type="SAM" id="MobiDB-lite"/>
    </source>
</evidence>
<feature type="compositionally biased region" description="Basic residues" evidence="8">
    <location>
        <begin position="880"/>
        <end position="892"/>
    </location>
</feature>
<evidence type="ECO:0000256" key="6">
    <source>
        <dbReference type="ARBA" id="ARBA00022912"/>
    </source>
</evidence>
<feature type="compositionally biased region" description="Polar residues" evidence="8">
    <location>
        <begin position="451"/>
        <end position="463"/>
    </location>
</feature>
<comment type="subcellular location">
    <subcellularLocation>
        <location evidence="1">Cytoplasm</location>
    </subcellularLocation>
</comment>
<reference evidence="11" key="1">
    <citation type="submission" date="2021-01" db="EMBL/GenBank/DDBJ databases">
        <authorList>
            <person name="Zahm M."/>
            <person name="Roques C."/>
            <person name="Cabau C."/>
            <person name="Klopp C."/>
            <person name="Donnadieu C."/>
            <person name="Jouanno E."/>
            <person name="Lampietro C."/>
            <person name="Louis A."/>
            <person name="Herpin A."/>
            <person name="Echchiki A."/>
            <person name="Berthelot C."/>
            <person name="Parey E."/>
            <person name="Roest-Crollius H."/>
            <person name="Braasch I."/>
            <person name="Postlethwait J."/>
            <person name="Bobe J."/>
            <person name="Montfort J."/>
            <person name="Bouchez O."/>
            <person name="Begum T."/>
            <person name="Mejri S."/>
            <person name="Adams A."/>
            <person name="Chen W.-J."/>
            <person name="Guiguen Y."/>
        </authorList>
    </citation>
    <scope>NUCLEOTIDE SEQUENCE</scope>
    <source>
        <tissue evidence="11">Blood</tissue>
    </source>
</reference>
<feature type="domain" description="Tyrosine specific protein phosphatases" evidence="10">
    <location>
        <begin position="213"/>
        <end position="287"/>
    </location>
</feature>
<evidence type="ECO:0000256" key="3">
    <source>
        <dbReference type="ARBA" id="ARBA00022490"/>
    </source>
</evidence>
<keyword evidence="6" id="KW-0904">Protein phosphatase</keyword>
<dbReference type="FunFam" id="3.90.190.10:FF:000045">
    <property type="entry name" value="Tyrosine-protein phosphatase non-receptor type 12"/>
    <property type="match status" value="1"/>
</dbReference>
<dbReference type="GO" id="GO:0005737">
    <property type="term" value="C:cytoplasm"/>
    <property type="evidence" value="ECO:0007669"/>
    <property type="project" value="UniProtKB-SubCell"/>
</dbReference>
<evidence type="ECO:0000259" key="10">
    <source>
        <dbReference type="PROSITE" id="PS50056"/>
    </source>
</evidence>
<keyword evidence="4" id="KW-0597">Phosphoprotein</keyword>
<dbReference type="InterPro" id="IPR000387">
    <property type="entry name" value="Tyr_Pase_dom"/>
</dbReference>
<dbReference type="Gene3D" id="3.90.190.10">
    <property type="entry name" value="Protein tyrosine phosphatase superfamily"/>
    <property type="match status" value="1"/>
</dbReference>
<feature type="compositionally biased region" description="Low complexity" evidence="8">
    <location>
        <begin position="908"/>
        <end position="922"/>
    </location>
</feature>
<feature type="compositionally biased region" description="Polar residues" evidence="8">
    <location>
        <begin position="869"/>
        <end position="879"/>
    </location>
</feature>
<evidence type="ECO:0000256" key="5">
    <source>
        <dbReference type="ARBA" id="ARBA00022801"/>
    </source>
</evidence>
<dbReference type="SMART" id="SM00194">
    <property type="entry name" value="PTPc"/>
    <property type="match status" value="1"/>
</dbReference>
<dbReference type="InterPro" id="IPR029021">
    <property type="entry name" value="Prot-tyrosine_phosphatase-like"/>
</dbReference>
<dbReference type="GO" id="GO:0004726">
    <property type="term" value="F:non-membrane spanning protein tyrosine phosphatase activity"/>
    <property type="evidence" value="ECO:0007669"/>
    <property type="project" value="InterPro"/>
</dbReference>
<dbReference type="GO" id="GO:0005634">
    <property type="term" value="C:nucleus"/>
    <property type="evidence" value="ECO:0007669"/>
    <property type="project" value="TreeGrafter"/>
</dbReference>
<evidence type="ECO:0000313" key="12">
    <source>
        <dbReference type="Proteomes" id="UP000829720"/>
    </source>
</evidence>
<dbReference type="Pfam" id="PF00102">
    <property type="entry name" value="Y_phosphatase"/>
    <property type="match status" value="1"/>
</dbReference>
<evidence type="ECO:0000256" key="1">
    <source>
        <dbReference type="ARBA" id="ARBA00004496"/>
    </source>
</evidence>
<keyword evidence="5" id="KW-0378">Hydrolase</keyword>
<dbReference type="SMART" id="SM00404">
    <property type="entry name" value="PTPc_motif"/>
    <property type="match status" value="1"/>
</dbReference>
<feature type="region of interest" description="Disordered" evidence="8">
    <location>
        <begin position="439"/>
        <end position="466"/>
    </location>
</feature>
<feature type="domain" description="Tyrosine-protein phosphatase" evidence="9">
    <location>
        <begin position="31"/>
        <end position="296"/>
    </location>
</feature>
<keyword evidence="12" id="KW-1185">Reference proteome</keyword>
<gene>
    <name evidence="11" type="ORF">AGOR_G00136180</name>
</gene>
<feature type="region of interest" description="Disordered" evidence="8">
    <location>
        <begin position="362"/>
        <end position="423"/>
    </location>
</feature>
<comment type="caution">
    <text evidence="11">The sequence shown here is derived from an EMBL/GenBank/DDBJ whole genome shotgun (WGS) entry which is preliminary data.</text>
</comment>
<dbReference type="AlphaFoldDB" id="A0A8T3D4Z9"/>
<dbReference type="EMBL" id="JAERUA010000012">
    <property type="protein sequence ID" value="KAI1892693.1"/>
    <property type="molecule type" value="Genomic_DNA"/>
</dbReference>
<dbReference type="PANTHER" id="PTHR45983:SF1">
    <property type="entry name" value="TYROSINE-PROTEIN PHOSPHATASE NON-RECEPTOR TYPE 22"/>
    <property type="match status" value="1"/>
</dbReference>
<dbReference type="GO" id="GO:0050852">
    <property type="term" value="P:T cell receptor signaling pathway"/>
    <property type="evidence" value="ECO:0007669"/>
    <property type="project" value="TreeGrafter"/>
</dbReference>
<feature type="region of interest" description="Disordered" evidence="8">
    <location>
        <begin position="767"/>
        <end position="804"/>
    </location>
</feature>